<reference evidence="2 3" key="1">
    <citation type="submission" date="2017-02" db="EMBL/GenBank/DDBJ databases">
        <authorList>
            <person name="Peterson S.W."/>
        </authorList>
    </citation>
    <scope>NUCLEOTIDE SEQUENCE [LARGE SCALE GENOMIC DNA]</scope>
    <source>
        <strain evidence="2 3">CECT 9189</strain>
    </source>
</reference>
<dbReference type="RefSeq" id="WP_080176231.1">
    <property type="nucleotide sequence ID" value="NZ_AP024854.1"/>
</dbReference>
<keyword evidence="4" id="KW-1185">Reference proteome</keyword>
<dbReference type="AlphaFoldDB" id="A0A1T4UPW7"/>
<proteinExistence type="predicted"/>
<evidence type="ECO:0000313" key="2">
    <source>
        <dbReference type="EMBL" id="SKA54685.1"/>
    </source>
</evidence>
<name>A0A1T4UPW7_9GAMM</name>
<dbReference type="Proteomes" id="UP000191116">
    <property type="component" value="Unassembled WGS sequence"/>
</dbReference>
<protein>
    <submittedName>
        <fullName evidence="2">Uncharacterized protein</fullName>
    </submittedName>
</protein>
<organism evidence="2 3">
    <name type="scientific">Photobacterium toruni</name>
    <dbReference type="NCBI Taxonomy" id="1935446"/>
    <lineage>
        <taxon>Bacteria</taxon>
        <taxon>Pseudomonadati</taxon>
        <taxon>Pseudomonadota</taxon>
        <taxon>Gammaproteobacteria</taxon>
        <taxon>Vibrionales</taxon>
        <taxon>Vibrionaceae</taxon>
        <taxon>Photobacterium</taxon>
    </lineage>
</organism>
<reference evidence="1 4" key="2">
    <citation type="submission" date="2024-01" db="EMBL/GenBank/DDBJ databases">
        <title>Active colonisers of the gastrointestinal tract of Atlantic salmon farmed in a warm water region.</title>
        <authorList>
            <person name="Bowman J.P."/>
        </authorList>
    </citation>
    <scope>NUCLEOTIDE SEQUENCE [LARGE SCALE GENOMIC DNA]</scope>
    <source>
        <strain evidence="1 4">S3MW1</strain>
    </source>
</reference>
<dbReference type="Proteomes" id="UP001306119">
    <property type="component" value="Unassembled WGS sequence"/>
</dbReference>
<dbReference type="EMBL" id="FUWP01000028">
    <property type="protein sequence ID" value="SKA54685.1"/>
    <property type="molecule type" value="Genomic_DNA"/>
</dbReference>
<dbReference type="EMBL" id="JAYXUG010000012">
    <property type="protein sequence ID" value="MEC6832917.1"/>
    <property type="molecule type" value="Genomic_DNA"/>
</dbReference>
<sequence>MKRCDDEVIAIIEVKNATLTIRRPKMFPSKFVGVDSYLKAQSHFQPPILLVTESPHIKEFEVGKVSDFTSNHIITARPVNGVTGDNIMVYLVRLIDGLGILQLDGYYPVIVINALQEQCSLGDNDTGKYRTRNFIRLWRTKKSFLEQRLRKIHPSVVICSCTVGDFNLSNGSNAYYEGDRHLFEDRFETLLYNEFNLTPSINKTVYSFMGAKDLSGLVLDVINTVFASQNIPIYKTAHPSTWGRHLPILRKYNSKIKYNYENKNS</sequence>
<accession>A0A1T4UPW7</accession>
<dbReference type="OrthoDB" id="5830072at2"/>
<evidence type="ECO:0000313" key="4">
    <source>
        <dbReference type="Proteomes" id="UP001306119"/>
    </source>
</evidence>
<evidence type="ECO:0000313" key="3">
    <source>
        <dbReference type="Proteomes" id="UP000191116"/>
    </source>
</evidence>
<evidence type="ECO:0000313" key="1">
    <source>
        <dbReference type="EMBL" id="MEC6832917.1"/>
    </source>
</evidence>
<gene>
    <name evidence="2" type="ORF">CZ814_03531</name>
    <name evidence="1" type="ORF">VXS06_14210</name>
</gene>